<dbReference type="PATRIC" id="fig|1398.22.peg.1969"/>
<organism evidence="2 3">
    <name type="scientific">Heyndrickxia coagulans</name>
    <name type="common">Weizmannia coagulans</name>
    <dbReference type="NCBI Taxonomy" id="1398"/>
    <lineage>
        <taxon>Bacteria</taxon>
        <taxon>Bacillati</taxon>
        <taxon>Bacillota</taxon>
        <taxon>Bacilli</taxon>
        <taxon>Bacillales</taxon>
        <taxon>Bacillaceae</taxon>
        <taxon>Heyndrickxia</taxon>
    </lineage>
</organism>
<keyword evidence="1" id="KW-0472">Membrane</keyword>
<evidence type="ECO:0000313" key="3">
    <source>
        <dbReference type="Proteomes" id="UP000070376"/>
    </source>
</evidence>
<proteinExistence type="predicted"/>
<evidence type="ECO:0000313" key="2">
    <source>
        <dbReference type="EMBL" id="KWZ81590.1"/>
    </source>
</evidence>
<comment type="caution">
    <text evidence="2">The sequence shown here is derived from an EMBL/GenBank/DDBJ whole genome shotgun (WGS) entry which is preliminary data.</text>
</comment>
<dbReference type="AlphaFoldDB" id="A0A133KQE6"/>
<feature type="transmembrane region" description="Helical" evidence="1">
    <location>
        <begin position="12"/>
        <end position="35"/>
    </location>
</feature>
<dbReference type="Proteomes" id="UP000070376">
    <property type="component" value="Unassembled WGS sequence"/>
</dbReference>
<dbReference type="EMBL" id="LRPN01000071">
    <property type="protein sequence ID" value="KWZ81590.1"/>
    <property type="molecule type" value="Genomic_DNA"/>
</dbReference>
<keyword evidence="1" id="KW-1133">Transmembrane helix</keyword>
<accession>A0A133KQE6</accession>
<keyword evidence="1" id="KW-0812">Transmembrane</keyword>
<evidence type="ECO:0000256" key="1">
    <source>
        <dbReference type="SAM" id="Phobius"/>
    </source>
</evidence>
<gene>
    <name evidence="2" type="ORF">HMPREF3213_01968</name>
</gene>
<reference evidence="3" key="1">
    <citation type="submission" date="2016-01" db="EMBL/GenBank/DDBJ databases">
        <authorList>
            <person name="Mitreva M."/>
            <person name="Pepin K.H."/>
            <person name="Mihindukulasuriya K.A."/>
            <person name="Fulton R."/>
            <person name="Fronick C."/>
            <person name="O'Laughlin M."/>
            <person name="Miner T."/>
            <person name="Herter B."/>
            <person name="Rosa B.A."/>
            <person name="Cordes M."/>
            <person name="Tomlinson C."/>
            <person name="Wollam A."/>
            <person name="Palsikar V.B."/>
            <person name="Mardis E.R."/>
            <person name="Wilson R.K."/>
        </authorList>
    </citation>
    <scope>NUCLEOTIDE SEQUENCE [LARGE SCALE GENOMIC DNA]</scope>
    <source>
        <strain evidence="3">GED7749B</strain>
    </source>
</reference>
<name>A0A133KQE6_HEYCO</name>
<sequence length="48" mass="5348">MFEVTLGEEAVNAITVLIYFASCRLLIAPFIFTLLPSETGNRDNEQLS</sequence>
<protein>
    <submittedName>
        <fullName evidence="2">Uncharacterized protein</fullName>
    </submittedName>
</protein>